<dbReference type="OMA" id="FACKICV"/>
<feature type="transmembrane region" description="Helical" evidence="14">
    <location>
        <begin position="60"/>
        <end position="80"/>
    </location>
</feature>
<evidence type="ECO:0000256" key="12">
    <source>
        <dbReference type="ARBA" id="ARBA00048014"/>
    </source>
</evidence>
<dbReference type="PANTHER" id="PTHR22914">
    <property type="entry name" value="CHITIN SYNTHASE"/>
    <property type="match status" value="1"/>
</dbReference>
<feature type="transmembrane region" description="Helical" evidence="14">
    <location>
        <begin position="305"/>
        <end position="326"/>
    </location>
</feature>
<evidence type="ECO:0000256" key="7">
    <source>
        <dbReference type="ARBA" id="ARBA00022989"/>
    </source>
</evidence>
<keyword evidence="6 14" id="KW-0812">Transmembrane</keyword>
<dbReference type="GO" id="GO:0004100">
    <property type="term" value="F:chitin synthase activity"/>
    <property type="evidence" value="ECO:0007669"/>
    <property type="project" value="UniProtKB-EC"/>
</dbReference>
<feature type="transmembrane region" description="Helical" evidence="14">
    <location>
        <begin position="937"/>
        <end position="955"/>
    </location>
</feature>
<evidence type="ECO:0000256" key="11">
    <source>
        <dbReference type="ARBA" id="ARBA00046329"/>
    </source>
</evidence>
<dbReference type="eggNOG" id="KOG2571">
    <property type="taxonomic scope" value="Eukaryota"/>
</dbReference>
<keyword evidence="10" id="KW-0325">Glycoprotein</keyword>
<keyword evidence="17" id="KW-1185">Reference proteome</keyword>
<feature type="transmembrane region" description="Helical" evidence="14">
    <location>
        <begin position="1018"/>
        <end position="1041"/>
    </location>
</feature>
<feature type="transmembrane region" description="Helical" evidence="14">
    <location>
        <begin position="1247"/>
        <end position="1267"/>
    </location>
</feature>
<comment type="similarity">
    <text evidence="11">Belongs to the chitin synthase family. Class IV subfamily.</text>
</comment>
<feature type="region of interest" description="Disordered" evidence="13">
    <location>
        <begin position="1383"/>
        <end position="1404"/>
    </location>
</feature>
<evidence type="ECO:0000256" key="5">
    <source>
        <dbReference type="ARBA" id="ARBA00022679"/>
    </source>
</evidence>
<evidence type="ECO:0000256" key="14">
    <source>
        <dbReference type="SAM" id="Phobius"/>
    </source>
</evidence>
<dbReference type="EnsemblMetazoa" id="tetur08g00170.1">
    <property type="protein sequence ID" value="tetur08g00170.1"/>
    <property type="gene ID" value="tetur08g00170"/>
</dbReference>
<dbReference type="Pfam" id="PF23000">
    <property type="entry name" value="ChitinSynthase_IV_N"/>
    <property type="match status" value="1"/>
</dbReference>
<dbReference type="GO" id="GO:0005886">
    <property type="term" value="C:plasma membrane"/>
    <property type="evidence" value="ECO:0007669"/>
    <property type="project" value="UniProtKB-SubCell"/>
</dbReference>
<dbReference type="Pfam" id="PF03142">
    <property type="entry name" value="Chitin_synth_2"/>
    <property type="match status" value="1"/>
</dbReference>
<evidence type="ECO:0000256" key="9">
    <source>
        <dbReference type="ARBA" id="ARBA00023136"/>
    </source>
</evidence>
<evidence type="ECO:0000313" key="17">
    <source>
        <dbReference type="Proteomes" id="UP000015104"/>
    </source>
</evidence>
<keyword evidence="5" id="KW-0808">Transferase</keyword>
<evidence type="ECO:0000256" key="2">
    <source>
        <dbReference type="ARBA" id="ARBA00012543"/>
    </source>
</evidence>
<feature type="transmembrane region" description="Helical" evidence="14">
    <location>
        <begin position="261"/>
        <end position="281"/>
    </location>
</feature>
<evidence type="ECO:0000256" key="4">
    <source>
        <dbReference type="ARBA" id="ARBA00022676"/>
    </source>
</evidence>
<feature type="domain" description="Chitin synthase chs-1/2 N-terminal putative transporter" evidence="15">
    <location>
        <begin position="55"/>
        <end position="469"/>
    </location>
</feature>
<feature type="transmembrane region" description="Helical" evidence="14">
    <location>
        <begin position="133"/>
        <end position="158"/>
    </location>
</feature>
<feature type="transmembrane region" description="Helical" evidence="14">
    <location>
        <begin position="229"/>
        <end position="249"/>
    </location>
</feature>
<evidence type="ECO:0000256" key="1">
    <source>
        <dbReference type="ARBA" id="ARBA00004651"/>
    </source>
</evidence>
<comment type="subcellular location">
    <subcellularLocation>
        <location evidence="1">Cell membrane</location>
        <topology evidence="1">Multi-pass membrane protein</topology>
    </subcellularLocation>
</comment>
<dbReference type="STRING" id="32264.T1KAF2"/>
<organism evidence="16 17">
    <name type="scientific">Tetranychus urticae</name>
    <name type="common">Two-spotted spider mite</name>
    <dbReference type="NCBI Taxonomy" id="32264"/>
    <lineage>
        <taxon>Eukaryota</taxon>
        <taxon>Metazoa</taxon>
        <taxon>Ecdysozoa</taxon>
        <taxon>Arthropoda</taxon>
        <taxon>Chelicerata</taxon>
        <taxon>Arachnida</taxon>
        <taxon>Acari</taxon>
        <taxon>Acariformes</taxon>
        <taxon>Trombidiformes</taxon>
        <taxon>Prostigmata</taxon>
        <taxon>Eleutherengona</taxon>
        <taxon>Raphignathae</taxon>
        <taxon>Tetranychoidea</taxon>
        <taxon>Tetranychidae</taxon>
        <taxon>Tetranychus</taxon>
    </lineage>
</organism>
<feature type="transmembrane region" description="Helical" evidence="14">
    <location>
        <begin position="995"/>
        <end position="1012"/>
    </location>
</feature>
<evidence type="ECO:0000259" key="15">
    <source>
        <dbReference type="Pfam" id="PF23000"/>
    </source>
</evidence>
<keyword evidence="3" id="KW-1003">Cell membrane</keyword>
<feature type="compositionally biased region" description="Polar residues" evidence="13">
    <location>
        <begin position="16"/>
        <end position="27"/>
    </location>
</feature>
<reference evidence="16" key="2">
    <citation type="submission" date="2015-06" db="UniProtKB">
        <authorList>
            <consortium name="EnsemblMetazoa"/>
        </authorList>
    </citation>
    <scope>IDENTIFICATION</scope>
</reference>
<feature type="transmembrane region" description="Helical" evidence="14">
    <location>
        <begin position="1307"/>
        <end position="1327"/>
    </location>
</feature>
<keyword evidence="8" id="KW-0175">Coiled coil</keyword>
<keyword evidence="7 14" id="KW-1133">Transmembrane helix</keyword>
<keyword evidence="4" id="KW-0328">Glycosyltransferase</keyword>
<dbReference type="InterPro" id="IPR029044">
    <property type="entry name" value="Nucleotide-diphossugar_trans"/>
</dbReference>
<keyword evidence="9 14" id="KW-0472">Membrane</keyword>
<gene>
    <name evidence="16" type="primary">107362642</name>
</gene>
<feature type="transmembrane region" description="Helical" evidence="14">
    <location>
        <begin position="492"/>
        <end position="509"/>
    </location>
</feature>
<feature type="region of interest" description="Disordered" evidence="13">
    <location>
        <begin position="1"/>
        <end position="33"/>
    </location>
</feature>
<accession>T1KAF2</accession>
<dbReference type="KEGG" id="tut:107362642"/>
<proteinExistence type="inferred from homology"/>
<dbReference type="Proteomes" id="UP000015104">
    <property type="component" value="Unassembled WGS sequence"/>
</dbReference>
<sequence>MENNITSNSKPPPVRSNDQTPTAQQSRRSSDAGRGWDVFETTIRGEDEYDWAMYDKVIKLVKLIVLVVTSCIVIISSLISKSTFHLMVSMIGSHRSTVCNLNSPGLASDRRYYITFESENDEDYEQVSREKIIWSWCLFFCLICPELLTALRSIRAVFSSGSTWPTWKGFAMVTIMEMCRAIGIGILTFYILPSLNVIFGLMLTSSICLVPVLLQTISLDDLPKSKNLLLMNIIATGFAVISLILWPFVSIYSEEATSVGQLISLPLILIIISLGWAENYLPRESYYFKFSPLLAISESLATSRYLIYLIVGPLKVLIWLSIMIAVNHFKNNIAPTQMFSRFYLLTTPHSIMIKEDSNIGSPVYVTSDLIHINLMAAQMVSSLVCYIAGKFACKICVQTSAFALPISLTSPLIIALATVICHTKSRFICLIYNYFTFLPGYVFWYCPNHLFIQHWSFMVITTFWFTSYITSVWSSLHIWSPPRERTARTEKLFVSPLYCAAFIDVSLAFNRRREKQQTISESDLTNQSSTGGLGHFDSTELSDHVIHDSDRLTRIYACVTMWHETSDEMLQTAKSLMRMDEDQSARANAQKYLKVVDPDYYQFETHVMFDDAFELSDEDEMAINSYVKQFFEVINDAVSTVHRTHLKLKPPTVIPTPYGGRIIWTLPGQTKLIVHLKDKTKIRHKKRWSQVMYMYYLLGYLLMDTNLHVNRKAVRAENTYLLTLDGDIDFSPPAVLLLIDLMKKNSNLGAACGRIHPVGAGIMVWYQRFEYAVSHWLQKAAEHVFGCVLCSPGAFSLFRARALMSPNVMATYASESKEPIDFVQHDQGEDRWLCTLLLQSGHRVEYNAASDAFTHCPESFNEFFIQRRRWGPSTIANIIDLLQDYKNLIAVNQSISIWYIGYQSFLMLSTIIGPGTIILMLIGAVNAVFKLDYTRSLLINLIPIMVFIIVCFIAKNDLQLFLAQILSAAYVFLMLAVLIGTAIQIKDEPFSPSTVFFFILIFTFLVSAILHPREISCFFSFPLYLLCIPSMYLILQLYSLINLNVVSWGTREAPSKPAKQTAEVITKVTQNKPGGRSNAVLQFLNTMENRKSQEANISFSLGNLFRCLLCTHDTKSASDIQLVRVEEAIRELSSKVNTSHYSGRPRRASELSRVTEESVVNETIAEVEEDEEDLDQEPEEVKIIRDDLRNPYWIEDPIFRNCPVVFLSDHETTFWKELLKKYLQPLEKNAEKEARISNGLKMLRDKTMFGVLMLNAIFLLTIFLLQLNKDKLSITLPFRFDLSSPKPKDDGYIDSEEEDTASKLEPVGASFIICFAIILIIQLIGMFKHRLSTISHILAFVQLDYFGRKKLTFTDDEYIEKNAIEIAKDLQCLRGIDEEDNQEEVKDELGQKKPSKSINDANKSAIKGDNQSKRILQRKNTIFNLERNRERKEKTLTLDVAFRKRFLSLSSQDNEGLSRFGGNLRRRQAIEALERRRDRLLSASTWWIDNQTERSSSSVTTITNGRSDYSHNRVNNRFREIINTNSNPVNIYNDIYHRRNLVNNNSYSVLTRPGLRTFGHYMYTNNSDYPSSSEAGFNNHNNW</sequence>
<comment type="catalytic activity">
    <reaction evidence="12">
        <text>[(1-&gt;4)-N-acetyl-beta-D-glucosaminyl](n) + UDP-N-acetyl-alpha-D-glucosamine = [(1-&gt;4)-N-acetyl-beta-D-glucosaminyl](n+1) + UDP + H(+)</text>
        <dbReference type="Rhea" id="RHEA:16637"/>
        <dbReference type="Rhea" id="RHEA-COMP:9593"/>
        <dbReference type="Rhea" id="RHEA-COMP:9595"/>
        <dbReference type="ChEBI" id="CHEBI:15378"/>
        <dbReference type="ChEBI" id="CHEBI:17029"/>
        <dbReference type="ChEBI" id="CHEBI:57705"/>
        <dbReference type="ChEBI" id="CHEBI:58223"/>
        <dbReference type="EC" id="2.4.1.16"/>
    </reaction>
</comment>
<evidence type="ECO:0000256" key="3">
    <source>
        <dbReference type="ARBA" id="ARBA00022475"/>
    </source>
</evidence>
<feature type="transmembrane region" description="Helical" evidence="14">
    <location>
        <begin position="897"/>
        <end position="925"/>
    </location>
</feature>
<feature type="transmembrane region" description="Helical" evidence="14">
    <location>
        <begin position="401"/>
        <end position="419"/>
    </location>
</feature>
<dbReference type="GO" id="GO:0006031">
    <property type="term" value="P:chitin biosynthetic process"/>
    <property type="evidence" value="ECO:0007669"/>
    <property type="project" value="TreeGrafter"/>
</dbReference>
<feature type="transmembrane region" description="Helical" evidence="14">
    <location>
        <begin position="961"/>
        <end position="983"/>
    </location>
</feature>
<dbReference type="InterPro" id="IPR055120">
    <property type="entry name" value="Chs-1/2_IV_N"/>
</dbReference>
<name>T1KAF2_TETUR</name>
<dbReference type="SUPFAM" id="SSF53448">
    <property type="entry name" value="Nucleotide-diphospho-sugar transferases"/>
    <property type="match status" value="1"/>
</dbReference>
<evidence type="ECO:0000256" key="10">
    <source>
        <dbReference type="ARBA" id="ARBA00023180"/>
    </source>
</evidence>
<feature type="transmembrane region" description="Helical" evidence="14">
    <location>
        <begin position="198"/>
        <end position="217"/>
    </location>
</feature>
<evidence type="ECO:0000256" key="6">
    <source>
        <dbReference type="ARBA" id="ARBA00022692"/>
    </source>
</evidence>
<evidence type="ECO:0000256" key="13">
    <source>
        <dbReference type="SAM" id="MobiDB-lite"/>
    </source>
</evidence>
<reference evidence="17" key="1">
    <citation type="submission" date="2011-08" db="EMBL/GenBank/DDBJ databases">
        <authorList>
            <person name="Rombauts S."/>
        </authorList>
    </citation>
    <scope>NUCLEOTIDE SEQUENCE</scope>
    <source>
        <strain evidence="17">London</strain>
    </source>
</reference>
<dbReference type="OrthoDB" id="370884at2759"/>
<dbReference type="CDD" id="cd04190">
    <property type="entry name" value="Chitin_synth_C"/>
    <property type="match status" value="1"/>
</dbReference>
<protein>
    <recommendedName>
        <fullName evidence="2">chitin synthase</fullName>
        <ecNumber evidence="2">2.4.1.16</ecNumber>
    </recommendedName>
</protein>
<feature type="transmembrane region" description="Helical" evidence="14">
    <location>
        <begin position="170"/>
        <end position="192"/>
    </location>
</feature>
<dbReference type="FunFam" id="3.90.550.10:FF:000139">
    <property type="entry name" value="Chitin synthase 8"/>
    <property type="match status" value="1"/>
</dbReference>
<evidence type="ECO:0000256" key="8">
    <source>
        <dbReference type="ARBA" id="ARBA00023054"/>
    </source>
</evidence>
<dbReference type="PANTHER" id="PTHR22914:SF42">
    <property type="entry name" value="CHITIN SYNTHASE"/>
    <property type="match status" value="1"/>
</dbReference>
<evidence type="ECO:0000313" key="16">
    <source>
        <dbReference type="EnsemblMetazoa" id="tetur08g00170.1"/>
    </source>
</evidence>
<dbReference type="HOGENOM" id="CLU_004002_0_0_1"/>
<feature type="transmembrane region" description="Helical" evidence="14">
    <location>
        <begin position="457"/>
        <end position="480"/>
    </location>
</feature>
<feature type="transmembrane region" description="Helical" evidence="14">
    <location>
        <begin position="370"/>
        <end position="389"/>
    </location>
</feature>
<dbReference type="InterPro" id="IPR004835">
    <property type="entry name" value="Chitin_synth"/>
</dbReference>
<dbReference type="EC" id="2.4.1.16" evidence="2"/>
<feature type="transmembrane region" description="Helical" evidence="14">
    <location>
        <begin position="425"/>
        <end position="445"/>
    </location>
</feature>
<dbReference type="EMBL" id="CAEY01001938">
    <property type="status" value="NOT_ANNOTATED_CDS"/>
    <property type="molecule type" value="Genomic_DNA"/>
</dbReference>